<feature type="compositionally biased region" description="Polar residues" evidence="1">
    <location>
        <begin position="61"/>
        <end position="85"/>
    </location>
</feature>
<feature type="region of interest" description="Disordered" evidence="1">
    <location>
        <begin position="149"/>
        <end position="190"/>
    </location>
</feature>
<protein>
    <submittedName>
        <fullName evidence="2">Uncharacterized protein</fullName>
    </submittedName>
</protein>
<dbReference type="EnsemblMetazoa" id="LLOJ003493-RA">
    <property type="protein sequence ID" value="LLOJ003493-PA"/>
    <property type="gene ID" value="LLOJ003493"/>
</dbReference>
<feature type="compositionally biased region" description="Basic and acidic residues" evidence="1">
    <location>
        <begin position="86"/>
        <end position="113"/>
    </location>
</feature>
<dbReference type="EMBL" id="AJWK01011164">
    <property type="status" value="NOT_ANNOTATED_CDS"/>
    <property type="molecule type" value="Genomic_DNA"/>
</dbReference>
<dbReference type="VEuPathDB" id="VectorBase:LLOJ003493"/>
<proteinExistence type="predicted"/>
<name>A0A1B0GI14_LUTLO</name>
<sequence length="190" mass="21597">MQDDSEVMDHETSSLTDGGNTDEGGWRSLNYGKRQGSPADGNSRPLKQTKISNYWLAGVPTQNKFSPLTQGNDVPSTSKENTSNVPEEKQLDGLEQQRREPKPPPIFAHDDCPRKERDENVRCVNCGENHPANYKGCAVYKQLHQKLFTKTQHLRQRRTRDEPRQPEMTQQPHQSYADAVRGNPESSQPR</sequence>
<dbReference type="Proteomes" id="UP000092461">
    <property type="component" value="Unassembled WGS sequence"/>
</dbReference>
<feature type="region of interest" description="Disordered" evidence="1">
    <location>
        <begin position="1"/>
        <end position="48"/>
    </location>
</feature>
<keyword evidence="3" id="KW-1185">Reference proteome</keyword>
<reference evidence="2" key="1">
    <citation type="submission" date="2020-05" db="UniProtKB">
        <authorList>
            <consortium name="EnsemblMetazoa"/>
        </authorList>
    </citation>
    <scope>IDENTIFICATION</scope>
    <source>
        <strain evidence="2">Jacobina</strain>
    </source>
</reference>
<evidence type="ECO:0000313" key="2">
    <source>
        <dbReference type="EnsemblMetazoa" id="LLOJ003493-PA"/>
    </source>
</evidence>
<feature type="region of interest" description="Disordered" evidence="1">
    <location>
        <begin position="61"/>
        <end position="113"/>
    </location>
</feature>
<evidence type="ECO:0000256" key="1">
    <source>
        <dbReference type="SAM" id="MobiDB-lite"/>
    </source>
</evidence>
<dbReference type="AlphaFoldDB" id="A0A1B0GI14"/>
<accession>A0A1B0GI14</accession>
<organism evidence="2 3">
    <name type="scientific">Lutzomyia longipalpis</name>
    <name type="common">Sand fly</name>
    <dbReference type="NCBI Taxonomy" id="7200"/>
    <lineage>
        <taxon>Eukaryota</taxon>
        <taxon>Metazoa</taxon>
        <taxon>Ecdysozoa</taxon>
        <taxon>Arthropoda</taxon>
        <taxon>Hexapoda</taxon>
        <taxon>Insecta</taxon>
        <taxon>Pterygota</taxon>
        <taxon>Neoptera</taxon>
        <taxon>Endopterygota</taxon>
        <taxon>Diptera</taxon>
        <taxon>Nematocera</taxon>
        <taxon>Psychodoidea</taxon>
        <taxon>Psychodidae</taxon>
        <taxon>Lutzomyia</taxon>
        <taxon>Lutzomyia</taxon>
    </lineage>
</organism>
<evidence type="ECO:0000313" key="3">
    <source>
        <dbReference type="Proteomes" id="UP000092461"/>
    </source>
</evidence>